<dbReference type="PANTHER" id="PTHR11533:SF31">
    <property type="entry name" value="AMINOPEPTIDASE Q"/>
    <property type="match status" value="1"/>
</dbReference>
<dbReference type="Gene3D" id="1.25.50.20">
    <property type="match status" value="1"/>
</dbReference>
<evidence type="ECO:0000256" key="8">
    <source>
        <dbReference type="ARBA" id="ARBA00022968"/>
    </source>
</evidence>
<dbReference type="PANTHER" id="PTHR11533">
    <property type="entry name" value="PROTEASE M1 ZINC METALLOPROTEASE"/>
    <property type="match status" value="1"/>
</dbReference>
<accession>A0A8T2KLE7</accession>
<dbReference type="FunFam" id="1.10.390.10:FF:000016">
    <property type="entry name" value="Glutamyl aminopeptidase"/>
    <property type="match status" value="1"/>
</dbReference>
<evidence type="ECO:0000256" key="16">
    <source>
        <dbReference type="RuleBase" id="RU364040"/>
    </source>
</evidence>
<dbReference type="GO" id="GO:0070006">
    <property type="term" value="F:metalloaminopeptidase activity"/>
    <property type="evidence" value="ECO:0007669"/>
    <property type="project" value="TreeGrafter"/>
</dbReference>
<keyword evidence="8" id="KW-0735">Signal-anchor</keyword>
<dbReference type="InterPro" id="IPR001930">
    <property type="entry name" value="Peptidase_M1"/>
</dbReference>
<keyword evidence="11" id="KW-0472">Membrane</keyword>
<evidence type="ECO:0000313" key="21">
    <source>
        <dbReference type="Proteomes" id="UP000812440"/>
    </source>
</evidence>
<comment type="caution">
    <text evidence="20">The sequence shown here is derived from an EMBL/GenBank/DDBJ whole genome shotgun (WGS) entry which is preliminary data.</text>
</comment>
<dbReference type="Pfam" id="PF01433">
    <property type="entry name" value="Peptidase_M1"/>
    <property type="match status" value="1"/>
</dbReference>
<evidence type="ECO:0000256" key="10">
    <source>
        <dbReference type="ARBA" id="ARBA00023049"/>
    </source>
</evidence>
<evidence type="ECO:0000259" key="17">
    <source>
        <dbReference type="Pfam" id="PF01433"/>
    </source>
</evidence>
<keyword evidence="4" id="KW-0812">Transmembrane</keyword>
<keyword evidence="3 16" id="KW-0645">Protease</keyword>
<dbReference type="GO" id="GO:0042277">
    <property type="term" value="F:peptide binding"/>
    <property type="evidence" value="ECO:0007669"/>
    <property type="project" value="TreeGrafter"/>
</dbReference>
<protein>
    <recommendedName>
        <fullName evidence="16">Aminopeptidase</fullName>
        <ecNumber evidence="16">3.4.11.-</ecNumber>
    </recommendedName>
</protein>
<dbReference type="InterPro" id="IPR045357">
    <property type="entry name" value="Aminopeptidase_N-like_N"/>
</dbReference>
<feature type="site" description="Transition state stabilizer" evidence="15">
    <location>
        <position position="477"/>
    </location>
</feature>
<comment type="subcellular location">
    <subcellularLocation>
        <location evidence="1">Membrane</location>
        <topology evidence="1">Single-pass type II membrane protein</topology>
    </subcellularLocation>
</comment>
<dbReference type="Gene3D" id="2.60.40.1730">
    <property type="entry name" value="tricorn interacting facor f3 domain"/>
    <property type="match status" value="1"/>
</dbReference>
<proteinExistence type="inferred from homology"/>
<evidence type="ECO:0000256" key="5">
    <source>
        <dbReference type="ARBA" id="ARBA00022723"/>
    </source>
</evidence>
<keyword evidence="21" id="KW-1185">Reference proteome</keyword>
<dbReference type="InterPro" id="IPR042097">
    <property type="entry name" value="Aminopeptidase_N-like_N_sf"/>
</dbReference>
<name>A0A8T2KLE7_9PIPI</name>
<dbReference type="FunFam" id="2.60.40.1910:FF:000005">
    <property type="entry name" value="Aminopeptidase"/>
    <property type="match status" value="1"/>
</dbReference>
<dbReference type="Gene3D" id="1.10.390.10">
    <property type="entry name" value="Neutral Protease Domain 2"/>
    <property type="match status" value="1"/>
</dbReference>
<dbReference type="SUPFAM" id="SSF55486">
    <property type="entry name" value="Metalloproteases ('zincins'), catalytic domain"/>
    <property type="match status" value="1"/>
</dbReference>
<dbReference type="Pfam" id="PF11838">
    <property type="entry name" value="ERAP1_C"/>
    <property type="match status" value="1"/>
</dbReference>
<dbReference type="GO" id="GO:0008270">
    <property type="term" value="F:zinc ion binding"/>
    <property type="evidence" value="ECO:0007669"/>
    <property type="project" value="UniProtKB-UniRule"/>
</dbReference>
<dbReference type="Pfam" id="PF17900">
    <property type="entry name" value="Peptidase_M1_N"/>
    <property type="match status" value="1"/>
</dbReference>
<dbReference type="Proteomes" id="UP000812440">
    <property type="component" value="Chromosome 1"/>
</dbReference>
<organism evidence="20 21">
    <name type="scientific">Hymenochirus boettgeri</name>
    <name type="common">Congo dwarf clawed frog</name>
    <dbReference type="NCBI Taxonomy" id="247094"/>
    <lineage>
        <taxon>Eukaryota</taxon>
        <taxon>Metazoa</taxon>
        <taxon>Chordata</taxon>
        <taxon>Craniata</taxon>
        <taxon>Vertebrata</taxon>
        <taxon>Euteleostomi</taxon>
        <taxon>Amphibia</taxon>
        <taxon>Batrachia</taxon>
        <taxon>Anura</taxon>
        <taxon>Pipoidea</taxon>
        <taxon>Pipidae</taxon>
        <taxon>Pipinae</taxon>
        <taxon>Hymenochirus</taxon>
    </lineage>
</organism>
<dbReference type="PRINTS" id="PR00756">
    <property type="entry name" value="ALADIPTASE"/>
</dbReference>
<feature type="domain" description="Peptidase M1 membrane alanine aminopeptidase" evidence="17">
    <location>
        <begin position="318"/>
        <end position="544"/>
    </location>
</feature>
<keyword evidence="16" id="KW-0031">Aminopeptidase</keyword>
<evidence type="ECO:0000256" key="3">
    <source>
        <dbReference type="ARBA" id="ARBA00022670"/>
    </source>
</evidence>
<dbReference type="InterPro" id="IPR024571">
    <property type="entry name" value="ERAP1-like_C_dom"/>
</dbReference>
<dbReference type="InterPro" id="IPR034016">
    <property type="entry name" value="M1_APN-typ"/>
</dbReference>
<dbReference type="InterPro" id="IPR050344">
    <property type="entry name" value="Peptidase_M1_aminopeptidases"/>
</dbReference>
<sequence length="825" mass="95642">MGLKTSSGFYLSRTSAALLALLLAVLLLALIIVGAMYARTKEQYEEKQPTNCISNISNISSTSATLETPTGRSGIWDNPRLPHILINITIKCINNTDIVLLHSNGLNFSRVARETKPSTLDLDGISSLQENDTYRYLQSSNMTSHTHPENVTIKNVWTSEFYNYVVIEMDEALVAGNLYVIRFDYAGIMRESSGLFITHYTDFNTDKAVVASLLEPTLARTVYPCFDEPWLKATFKIIIVHNSSYVALSNMPAADTSKREDVDGYIWTVTTFKTTPKMSTYITAFVVCDFDYISTTVRGNEIRIWGRKEMVQKGFADFALNITGQIFSFMEDLLNVSYPLQKTDLVALPELHVAMENWGLITFNEYSVLYDPMSKLSDSKMWTCLIVSHEIAHQWFGNLVTMKWWTDLWMNEGFASYMEYIGANFIDSKLKQNEVFTMHSLQRLLETDVGFYSGGVSTKEEENVNYDFNALFNRYTYGKGAAIIRMMSYFLTEKLFFKGISSYLKTFSFSNADQDDLWDHLQMFIDAQDKVRLPGSLRQIMHSWIWQRGVPLLTLNTSTGELTQEHFQTDKTDNTTRNDNHTWIVPVTWIKNGIEQKTLWLDSKAKIFPEMKIAADEWVVLNINTTGYYRTNYDQENWKRVAQQLESNPEVNRYDYIEYGTAFSLTKYLEKENELIVWYTALKHLMSSEYPLVNYNNFSMLKKYILKRINPIYQRYANMIRRNVKTSEDHFMQKHIEIVFRTACLFGLQDCLQLANKLYTMWMKNSSNDIIPQFIKNTIYCYAIAQGGDKEWDFAWKTFNKSEDKTEYFLLQGMSCTKEPRLLYQ</sequence>
<evidence type="ECO:0000256" key="1">
    <source>
        <dbReference type="ARBA" id="ARBA00004606"/>
    </source>
</evidence>
<evidence type="ECO:0000256" key="6">
    <source>
        <dbReference type="ARBA" id="ARBA00022801"/>
    </source>
</evidence>
<dbReference type="SUPFAM" id="SSF63737">
    <property type="entry name" value="Leukotriene A4 hydrolase N-terminal domain"/>
    <property type="match status" value="1"/>
</dbReference>
<feature type="active site" description="Proton acceptor" evidence="13">
    <location>
        <position position="390"/>
    </location>
</feature>
<evidence type="ECO:0000256" key="15">
    <source>
        <dbReference type="PIRSR" id="PIRSR634016-4"/>
    </source>
</evidence>
<dbReference type="Gene3D" id="2.60.40.1910">
    <property type="match status" value="1"/>
</dbReference>
<keyword evidence="12" id="KW-0325">Glycoprotein</keyword>
<evidence type="ECO:0000256" key="12">
    <source>
        <dbReference type="ARBA" id="ARBA00023180"/>
    </source>
</evidence>
<keyword evidence="10 16" id="KW-0482">Metalloprotease</keyword>
<feature type="domain" description="ERAP1-like C-terminal" evidence="18">
    <location>
        <begin position="618"/>
        <end position="824"/>
    </location>
</feature>
<keyword evidence="6 16" id="KW-0378">Hydrolase</keyword>
<dbReference type="GO" id="GO:0016020">
    <property type="term" value="C:membrane"/>
    <property type="evidence" value="ECO:0007669"/>
    <property type="project" value="UniProtKB-SubCell"/>
</dbReference>
<dbReference type="InterPro" id="IPR014782">
    <property type="entry name" value="Peptidase_M1_dom"/>
</dbReference>
<keyword evidence="9" id="KW-1133">Transmembrane helix</keyword>
<evidence type="ECO:0000256" key="14">
    <source>
        <dbReference type="PIRSR" id="PIRSR634016-3"/>
    </source>
</evidence>
<dbReference type="GO" id="GO:0005615">
    <property type="term" value="C:extracellular space"/>
    <property type="evidence" value="ECO:0007669"/>
    <property type="project" value="TreeGrafter"/>
</dbReference>
<dbReference type="GO" id="GO:0006508">
    <property type="term" value="P:proteolysis"/>
    <property type="evidence" value="ECO:0007669"/>
    <property type="project" value="UniProtKB-KW"/>
</dbReference>
<dbReference type="OrthoDB" id="510539at2759"/>
<gene>
    <name evidence="20" type="ORF">GDO86_002173</name>
</gene>
<evidence type="ECO:0000256" key="7">
    <source>
        <dbReference type="ARBA" id="ARBA00022833"/>
    </source>
</evidence>
<feature type="domain" description="Aminopeptidase N-like N-terminal" evidence="19">
    <location>
        <begin position="86"/>
        <end position="282"/>
    </location>
</feature>
<feature type="binding site" evidence="14">
    <location>
        <position position="393"/>
    </location>
    <ligand>
        <name>Zn(2+)</name>
        <dbReference type="ChEBI" id="CHEBI:29105"/>
        <note>catalytic</note>
    </ligand>
</feature>
<evidence type="ECO:0000256" key="4">
    <source>
        <dbReference type="ARBA" id="ARBA00022692"/>
    </source>
</evidence>
<evidence type="ECO:0000256" key="13">
    <source>
        <dbReference type="PIRSR" id="PIRSR634016-1"/>
    </source>
</evidence>
<feature type="binding site" evidence="14">
    <location>
        <position position="389"/>
    </location>
    <ligand>
        <name>Zn(2+)</name>
        <dbReference type="ChEBI" id="CHEBI:29105"/>
        <note>catalytic</note>
    </ligand>
</feature>
<dbReference type="AlphaFoldDB" id="A0A8T2KLE7"/>
<dbReference type="EC" id="3.4.11.-" evidence="16"/>
<reference evidence="20" key="1">
    <citation type="thesis" date="2020" institute="ProQuest LLC" country="789 East Eisenhower Parkway, Ann Arbor, MI, USA">
        <title>Comparative Genomics and Chromosome Evolution.</title>
        <authorList>
            <person name="Mudd A.B."/>
        </authorList>
    </citation>
    <scope>NUCLEOTIDE SEQUENCE</scope>
    <source>
        <strain evidence="20">Female2</strain>
        <tissue evidence="20">Blood</tissue>
    </source>
</reference>
<keyword evidence="7 14" id="KW-0862">Zinc</keyword>
<comment type="similarity">
    <text evidence="2 16">Belongs to the peptidase M1 family.</text>
</comment>
<evidence type="ECO:0000256" key="9">
    <source>
        <dbReference type="ARBA" id="ARBA00022989"/>
    </source>
</evidence>
<feature type="binding site" evidence="14">
    <location>
        <position position="412"/>
    </location>
    <ligand>
        <name>Zn(2+)</name>
        <dbReference type="ChEBI" id="CHEBI:29105"/>
        <note>catalytic</note>
    </ligand>
</feature>
<dbReference type="GO" id="GO:0043171">
    <property type="term" value="P:peptide catabolic process"/>
    <property type="evidence" value="ECO:0007669"/>
    <property type="project" value="TreeGrafter"/>
</dbReference>
<evidence type="ECO:0000259" key="19">
    <source>
        <dbReference type="Pfam" id="PF17900"/>
    </source>
</evidence>
<dbReference type="CDD" id="cd09601">
    <property type="entry name" value="M1_APN-Q_like"/>
    <property type="match status" value="1"/>
</dbReference>
<evidence type="ECO:0000313" key="20">
    <source>
        <dbReference type="EMBL" id="KAG8456280.1"/>
    </source>
</evidence>
<keyword evidence="5 14" id="KW-0479">Metal-binding</keyword>
<evidence type="ECO:0000259" key="18">
    <source>
        <dbReference type="Pfam" id="PF11838"/>
    </source>
</evidence>
<evidence type="ECO:0000256" key="2">
    <source>
        <dbReference type="ARBA" id="ARBA00010136"/>
    </source>
</evidence>
<comment type="cofactor">
    <cofactor evidence="14 16">
        <name>Zn(2+)</name>
        <dbReference type="ChEBI" id="CHEBI:29105"/>
    </cofactor>
    <text evidence="14 16">Binds 1 zinc ion per subunit.</text>
</comment>
<dbReference type="GO" id="GO:0005737">
    <property type="term" value="C:cytoplasm"/>
    <property type="evidence" value="ECO:0007669"/>
    <property type="project" value="TreeGrafter"/>
</dbReference>
<dbReference type="InterPro" id="IPR027268">
    <property type="entry name" value="Peptidase_M4/M1_CTD_sf"/>
</dbReference>
<evidence type="ECO:0000256" key="11">
    <source>
        <dbReference type="ARBA" id="ARBA00023136"/>
    </source>
</evidence>
<dbReference type="EMBL" id="JAACNH010000001">
    <property type="protein sequence ID" value="KAG8456280.1"/>
    <property type="molecule type" value="Genomic_DNA"/>
</dbReference>